<feature type="non-terminal residue" evidence="1">
    <location>
        <position position="1"/>
    </location>
</feature>
<reference evidence="1" key="2">
    <citation type="submission" date="2014-07" db="EMBL/GenBank/DDBJ databases">
        <authorList>
            <person name="Hull J."/>
        </authorList>
    </citation>
    <scope>NUCLEOTIDE SEQUENCE</scope>
</reference>
<dbReference type="EMBL" id="GBHO01044567">
    <property type="protein sequence ID" value="JAF99036.1"/>
    <property type="molecule type" value="Transcribed_RNA"/>
</dbReference>
<sequence length="246" mass="28462">IKKGRKIEDTIYVMKEDQFPLLGRPAIEAFGLINWLRVLEHEKNSDKFNKLFGGVGRMKVETFKIEIDQNAKPFAIKTPRRIPLNLKGKTKKELEKLENQGIIKKIETPPGFQKRVVSKGDLDLGLFDHRTTPLELGVSPAELLMNRKLRGTLPVDANAVNPQWPGLKAFRTVDEKRKEQQRTYFDERHGAKGLRNLREGEEVWVRDARKYGTVRQQIEELPRRYEVKTSDGATLLRNRKLLVPEN</sequence>
<dbReference type="AlphaFoldDB" id="A0A0A9VRM0"/>
<accession>A0A0A9VRM0</accession>
<evidence type="ECO:0000313" key="1">
    <source>
        <dbReference type="EMBL" id="JAF99036.1"/>
    </source>
</evidence>
<protein>
    <submittedName>
        <fullName evidence="1">Retrovirus-related Pol polyprotein from transposon opus</fullName>
    </submittedName>
</protein>
<name>A0A0A9VRM0_LYGHE</name>
<reference evidence="1" key="1">
    <citation type="journal article" date="2014" name="PLoS ONE">
        <title>Transcriptome-Based Identification of ABC Transporters in the Western Tarnished Plant Bug Lygus hesperus.</title>
        <authorList>
            <person name="Hull J.J."/>
            <person name="Chaney K."/>
            <person name="Geib S.M."/>
            <person name="Fabrick J.A."/>
            <person name="Brent C.S."/>
            <person name="Walsh D."/>
            <person name="Lavine L.C."/>
        </authorList>
    </citation>
    <scope>NUCLEOTIDE SEQUENCE</scope>
</reference>
<gene>
    <name evidence="1" type="primary">pol_262</name>
    <name evidence="1" type="ORF">CM83_26091</name>
</gene>
<dbReference type="PANTHER" id="PTHR37984">
    <property type="entry name" value="PROTEIN CBG26694"/>
    <property type="match status" value="1"/>
</dbReference>
<proteinExistence type="predicted"/>
<dbReference type="Gene3D" id="3.10.10.10">
    <property type="entry name" value="HIV Type 1 Reverse Transcriptase, subunit A, domain 1"/>
    <property type="match status" value="1"/>
</dbReference>
<organism evidence="1">
    <name type="scientific">Lygus hesperus</name>
    <name type="common">Western plant bug</name>
    <dbReference type="NCBI Taxonomy" id="30085"/>
    <lineage>
        <taxon>Eukaryota</taxon>
        <taxon>Metazoa</taxon>
        <taxon>Ecdysozoa</taxon>
        <taxon>Arthropoda</taxon>
        <taxon>Hexapoda</taxon>
        <taxon>Insecta</taxon>
        <taxon>Pterygota</taxon>
        <taxon>Neoptera</taxon>
        <taxon>Paraneoptera</taxon>
        <taxon>Hemiptera</taxon>
        <taxon>Heteroptera</taxon>
        <taxon>Panheteroptera</taxon>
        <taxon>Cimicomorpha</taxon>
        <taxon>Miridae</taxon>
        <taxon>Mirini</taxon>
        <taxon>Lygus</taxon>
    </lineage>
</organism>
<dbReference type="InterPro" id="IPR050951">
    <property type="entry name" value="Retrovirus_Pol_polyprotein"/>
</dbReference>
<dbReference type="PANTHER" id="PTHR37984:SF9">
    <property type="entry name" value="INTEGRASE CATALYTIC DOMAIN-CONTAINING PROTEIN"/>
    <property type="match status" value="1"/>
</dbReference>